<dbReference type="GO" id="GO:0016042">
    <property type="term" value="P:lipid catabolic process"/>
    <property type="evidence" value="ECO:0007669"/>
    <property type="project" value="UniProtKB-KW"/>
</dbReference>
<keyword evidence="4" id="KW-0732">Signal</keyword>
<dbReference type="Pfam" id="PF03403">
    <property type="entry name" value="PAF-AH_p_II"/>
    <property type="match status" value="1"/>
</dbReference>
<dbReference type="RefSeq" id="WP_014151235.1">
    <property type="nucleotide sequence ID" value="NC_016113.1"/>
</dbReference>
<dbReference type="GO" id="GO:0003847">
    <property type="term" value="F:1-alkyl-2-acetylglycerophosphocholine esterase activity"/>
    <property type="evidence" value="ECO:0007669"/>
    <property type="project" value="TreeGrafter"/>
</dbReference>
<dbReference type="PANTHER" id="PTHR10272">
    <property type="entry name" value="PLATELET-ACTIVATING FACTOR ACETYLHYDROLASE"/>
    <property type="match status" value="1"/>
</dbReference>
<keyword evidence="2" id="KW-0442">Lipid degradation</keyword>
<keyword evidence="1 5" id="KW-0378">Hydrolase</keyword>
<organism evidence="5 6">
    <name type="scientific">Streptantibioticus cattleyicolor (strain ATCC 35852 / DSM 46488 / JCM 4925 / NBRC 14057 / NRRL 8057)</name>
    <name type="common">Streptomyces cattleya</name>
    <dbReference type="NCBI Taxonomy" id="1003195"/>
    <lineage>
        <taxon>Bacteria</taxon>
        <taxon>Bacillati</taxon>
        <taxon>Actinomycetota</taxon>
        <taxon>Actinomycetes</taxon>
        <taxon>Kitasatosporales</taxon>
        <taxon>Streptomycetaceae</taxon>
        <taxon>Streptantibioticus</taxon>
    </lineage>
</organism>
<dbReference type="Proteomes" id="UP000007842">
    <property type="component" value="Plasmid pSCATT"/>
</dbReference>
<dbReference type="InterPro" id="IPR006311">
    <property type="entry name" value="TAT_signal"/>
</dbReference>
<name>F8JN92_STREN</name>
<dbReference type="KEGG" id="sct:SCAT_p0782"/>
<dbReference type="PATRIC" id="fig|1003195.11.peg.756"/>
<protein>
    <submittedName>
        <fullName evidence="5">Platelet-activating factor acetylhydrolase plasma/intracellular isoform II</fullName>
    </submittedName>
</protein>
<dbReference type="SUPFAM" id="SSF53474">
    <property type="entry name" value="alpha/beta-Hydrolases"/>
    <property type="match status" value="1"/>
</dbReference>
<keyword evidence="3" id="KW-0443">Lipid metabolism</keyword>
<evidence type="ECO:0000256" key="2">
    <source>
        <dbReference type="ARBA" id="ARBA00022963"/>
    </source>
</evidence>
<evidence type="ECO:0000256" key="3">
    <source>
        <dbReference type="ARBA" id="ARBA00023098"/>
    </source>
</evidence>
<dbReference type="InterPro" id="IPR029058">
    <property type="entry name" value="AB_hydrolase_fold"/>
</dbReference>
<keyword evidence="5" id="KW-0614">Plasmid</keyword>
<dbReference type="AlphaFoldDB" id="F8JN92"/>
<gene>
    <name evidence="5" type="ordered locus">SCATT_p09550</name>
</gene>
<accession>F8JN92</accession>
<evidence type="ECO:0000256" key="1">
    <source>
        <dbReference type="ARBA" id="ARBA00022801"/>
    </source>
</evidence>
<dbReference type="PANTHER" id="PTHR10272:SF0">
    <property type="entry name" value="PLATELET-ACTIVATING FACTOR ACETYLHYDROLASE"/>
    <property type="match status" value="1"/>
</dbReference>
<accession>G8XDR3</accession>
<feature type="signal peptide" evidence="4">
    <location>
        <begin position="1"/>
        <end position="31"/>
    </location>
</feature>
<dbReference type="KEGG" id="scy:SCATT_p09550"/>
<keyword evidence="6" id="KW-1185">Reference proteome</keyword>
<geneLocation type="plasmid" evidence="5 6">
    <name>pSCATT</name>
</geneLocation>
<evidence type="ECO:0000313" key="5">
    <source>
        <dbReference type="EMBL" id="AEW99148.1"/>
    </source>
</evidence>
<sequence>MAQDTEPRGYPVGRRTLLKGAALAAAPPALAAAPARAQSPATGLVPPLPVPTGPHPVGVTALHLVDHSRPDPWEAIPVREVMVTVHYPARAVDGRPLARVFSPGAARVFGEIDAYVHHLPASGVDWAAVTGHAHLGAPALGHRRPVLLHSPGGLDPRTIGTSFAEELASHGYVVVTVDHPGDAGEVEFPYPTAYRGTVRTTVFRGDPRADPALFRTAIDTRLADLRFVLGRLRALAAGADPDAERRPLPEGLGHTIDPARIGVYGHSAGGTVAAETLHHNRDVRAAVNLEGYLDQPGSAPGRPGPLYPVAEHGVDRPLLLVATEGFGHRAELERSWSALLARSPRHVTRRRLDHTAHWIFTDYAAYAPWLRAAGVMAPADRAALVGTADPAVSVPLVRGVLRAFFARHLPVC</sequence>
<evidence type="ECO:0000256" key="4">
    <source>
        <dbReference type="SAM" id="SignalP"/>
    </source>
</evidence>
<feature type="chain" id="PRO_5003373471" evidence="4">
    <location>
        <begin position="32"/>
        <end position="412"/>
    </location>
</feature>
<dbReference type="OrthoDB" id="569821at2"/>
<dbReference type="HOGENOM" id="CLU_026278_1_0_11"/>
<proteinExistence type="predicted"/>
<reference evidence="6" key="1">
    <citation type="submission" date="2011-12" db="EMBL/GenBank/DDBJ databases">
        <title>Complete genome sequence of Streptomyces cattleya strain DSM 46488.</title>
        <authorList>
            <person name="Ou H.-Y."/>
            <person name="Li P."/>
            <person name="Zhao C."/>
            <person name="O'Hagan D."/>
            <person name="Deng Z."/>
        </authorList>
    </citation>
    <scope>NUCLEOTIDE SEQUENCE [LARGE SCALE GENOMIC DNA]</scope>
    <source>
        <strain evidence="6">ATCC 35852 / DSM 46488 / JCM 4925 / NBRC 14057 / NRRL 8057</strain>
        <plasmid evidence="6">Plasmid pSCATT</plasmid>
    </source>
</reference>
<dbReference type="PROSITE" id="PS51318">
    <property type="entry name" value="TAT"/>
    <property type="match status" value="1"/>
</dbReference>
<dbReference type="EMBL" id="CP003229">
    <property type="protein sequence ID" value="AEW99148.1"/>
    <property type="molecule type" value="Genomic_DNA"/>
</dbReference>
<dbReference type="Gene3D" id="3.40.50.1820">
    <property type="entry name" value="alpha/beta hydrolase"/>
    <property type="match status" value="1"/>
</dbReference>
<evidence type="ECO:0000313" key="6">
    <source>
        <dbReference type="Proteomes" id="UP000007842"/>
    </source>
</evidence>